<reference evidence="1" key="2">
    <citation type="journal article" date="2022" name="New Phytol.">
        <title>Evolutionary transition to the ectomycorrhizal habit in the genomes of a hyperdiverse lineage of mushroom-forming fungi.</title>
        <authorList>
            <person name="Looney B."/>
            <person name="Miyauchi S."/>
            <person name="Morin E."/>
            <person name="Drula E."/>
            <person name="Courty P.E."/>
            <person name="Kohler A."/>
            <person name="Kuo A."/>
            <person name="LaButti K."/>
            <person name="Pangilinan J."/>
            <person name="Lipzen A."/>
            <person name="Riley R."/>
            <person name="Andreopoulos W."/>
            <person name="He G."/>
            <person name="Johnson J."/>
            <person name="Nolan M."/>
            <person name="Tritt A."/>
            <person name="Barry K.W."/>
            <person name="Grigoriev I.V."/>
            <person name="Nagy L.G."/>
            <person name="Hibbett D."/>
            <person name="Henrissat B."/>
            <person name="Matheny P.B."/>
            <person name="Labbe J."/>
            <person name="Martin F.M."/>
        </authorList>
    </citation>
    <scope>NUCLEOTIDE SEQUENCE</scope>
    <source>
        <strain evidence="1">EC-137</strain>
    </source>
</reference>
<dbReference type="Proteomes" id="UP000814128">
    <property type="component" value="Unassembled WGS sequence"/>
</dbReference>
<evidence type="ECO:0000313" key="1">
    <source>
        <dbReference type="EMBL" id="KAI0034345.1"/>
    </source>
</evidence>
<dbReference type="EMBL" id="MU273502">
    <property type="protein sequence ID" value="KAI0034345.1"/>
    <property type="molecule type" value="Genomic_DNA"/>
</dbReference>
<gene>
    <name evidence="1" type="ORF">K488DRAFT_84074</name>
</gene>
<accession>A0ACB8QRH9</accession>
<reference evidence="1" key="1">
    <citation type="submission" date="2021-02" db="EMBL/GenBank/DDBJ databases">
        <authorList>
            <consortium name="DOE Joint Genome Institute"/>
            <person name="Ahrendt S."/>
            <person name="Looney B.P."/>
            <person name="Miyauchi S."/>
            <person name="Morin E."/>
            <person name="Drula E."/>
            <person name="Courty P.E."/>
            <person name="Chicoki N."/>
            <person name="Fauchery L."/>
            <person name="Kohler A."/>
            <person name="Kuo A."/>
            <person name="Labutti K."/>
            <person name="Pangilinan J."/>
            <person name="Lipzen A."/>
            <person name="Riley R."/>
            <person name="Andreopoulos W."/>
            <person name="He G."/>
            <person name="Johnson J."/>
            <person name="Barry K.W."/>
            <person name="Grigoriev I.V."/>
            <person name="Nagy L."/>
            <person name="Hibbett D."/>
            <person name="Henrissat B."/>
            <person name="Matheny P.B."/>
            <person name="Labbe J."/>
            <person name="Martin F."/>
        </authorList>
    </citation>
    <scope>NUCLEOTIDE SEQUENCE</scope>
    <source>
        <strain evidence="1">EC-137</strain>
    </source>
</reference>
<keyword evidence="2" id="KW-1185">Reference proteome</keyword>
<proteinExistence type="predicted"/>
<evidence type="ECO:0000313" key="2">
    <source>
        <dbReference type="Proteomes" id="UP000814128"/>
    </source>
</evidence>
<comment type="caution">
    <text evidence="1">The sequence shown here is derived from an EMBL/GenBank/DDBJ whole genome shotgun (WGS) entry which is preliminary data.</text>
</comment>
<sequence length="670" mass="74757">MVTATRGPPVDTPPIEVLQGLRMPPFPAPPPGTTIIPFKDFEPSGIRIPIDENGEEVEPDEDLTELDALGVPTVTLRVKHTMDVSERAKRKRKKKAPKVTTAELAKPKTWWEAWEETEFIRRNTYDQNLMPTDRLACAAQDFVAGRSMSMFLGNLWDQFRTYIGLLVNPSNPNQSKQDDEDDEDSVGEDEEIAEVCPPAEESRIIEVDVTGAPLKRLNRKPSSQGDDASSKVWDTGGQELLERFLDDPERSMKIFFSSYFRDKGLLWSPQRCVALPILVHFFLRYLIRCKTFSEPELERPFQRALSVVDLARVQLPTSSKIGQVLPDAFSQGCRTIWGSKRPLWAEGSEQDPVLAQDVDAQERAQAEVFTRVEKECERRKAEEEERRKAEEEERATKRQKREPEFEQELKTAAESGTGGWGESNTTVDADGDQTMGDGGWSSAGDDSVWGAAGTPETGNWGTAGDSAWGKPLFSAWGESDADKKAEADVEDEWRLPEPSLLPLLGPSAFPLTHRTGIVEKSTRKIVAVHPPASGRACKLVKGPSVEAVEDELMRRCARVELEPWPRKDLKSDTDIGKPTILPSSRGKVNIAGIEDVEGHAPLSDTIMVLIEPKSAEVLTSVIGMGLGATWIQLVRADVRSTGKQETFWYMEELFQQIPSYYTDMADDEDI</sequence>
<organism evidence="1 2">
    <name type="scientific">Vararia minispora EC-137</name>
    <dbReference type="NCBI Taxonomy" id="1314806"/>
    <lineage>
        <taxon>Eukaryota</taxon>
        <taxon>Fungi</taxon>
        <taxon>Dikarya</taxon>
        <taxon>Basidiomycota</taxon>
        <taxon>Agaricomycotina</taxon>
        <taxon>Agaricomycetes</taxon>
        <taxon>Russulales</taxon>
        <taxon>Lachnocladiaceae</taxon>
        <taxon>Vararia</taxon>
    </lineage>
</organism>
<protein>
    <submittedName>
        <fullName evidence="1">Uncharacterized protein</fullName>
    </submittedName>
</protein>
<name>A0ACB8QRH9_9AGAM</name>